<evidence type="ECO:0000256" key="7">
    <source>
        <dbReference type="ARBA" id="ARBA00023136"/>
    </source>
</evidence>
<protein>
    <recommendedName>
        <fullName evidence="9">TRAP transporter small permease protein</fullName>
    </recommendedName>
</protein>
<comment type="function">
    <text evidence="9">Part of the tripartite ATP-independent periplasmic (TRAP) transport system.</text>
</comment>
<feature type="domain" description="Tripartite ATP-independent periplasmic transporters DctQ component" evidence="10">
    <location>
        <begin position="49"/>
        <end position="182"/>
    </location>
</feature>
<feature type="transmembrane region" description="Helical" evidence="9">
    <location>
        <begin position="75"/>
        <end position="91"/>
    </location>
</feature>
<keyword evidence="7 9" id="KW-0472">Membrane</keyword>
<organism evidence="11 12">
    <name type="scientific">Marinobacterium zhoushanense</name>
    <dbReference type="NCBI Taxonomy" id="1679163"/>
    <lineage>
        <taxon>Bacteria</taxon>
        <taxon>Pseudomonadati</taxon>
        <taxon>Pseudomonadota</taxon>
        <taxon>Gammaproteobacteria</taxon>
        <taxon>Oceanospirillales</taxon>
        <taxon>Oceanospirillaceae</taxon>
        <taxon>Marinobacterium</taxon>
    </lineage>
</organism>
<reference evidence="12" key="1">
    <citation type="journal article" date="2019" name="Int. J. Syst. Evol. Microbiol.">
        <title>The Global Catalogue of Microorganisms (GCM) 10K type strain sequencing project: providing services to taxonomists for standard genome sequencing and annotation.</title>
        <authorList>
            <consortium name="The Broad Institute Genomics Platform"/>
            <consortium name="The Broad Institute Genome Sequencing Center for Infectious Disease"/>
            <person name="Wu L."/>
            <person name="Ma J."/>
        </authorList>
    </citation>
    <scope>NUCLEOTIDE SEQUENCE [LARGE SCALE GENOMIC DNA]</scope>
    <source>
        <strain evidence="12">CGMCC 1.15341</strain>
    </source>
</reference>
<dbReference type="InterPro" id="IPR007387">
    <property type="entry name" value="TRAP_DctQ"/>
</dbReference>
<evidence type="ECO:0000313" key="12">
    <source>
        <dbReference type="Proteomes" id="UP000629025"/>
    </source>
</evidence>
<feature type="transmembrane region" description="Helical" evidence="9">
    <location>
        <begin position="112"/>
        <end position="137"/>
    </location>
</feature>
<keyword evidence="4 9" id="KW-0997">Cell inner membrane</keyword>
<dbReference type="EMBL" id="BMIJ01000001">
    <property type="protein sequence ID" value="GGB80668.1"/>
    <property type="molecule type" value="Genomic_DNA"/>
</dbReference>
<keyword evidence="2 9" id="KW-0813">Transport</keyword>
<proteinExistence type="inferred from homology"/>
<sequence>MAEYDVDLDRIEEAVAHRATVYPRTAVSDLFEGIVEFFGKYSSYIWVVLMLLIVGNVVMRYILGTNFIALEELQWHLFAIGFMLALSYCIVHDDHVRVDVVAENLNWRKRAVIEFLGISLFFLPFCGFVLAYAWPFVERAYQIGEVSAAPGGLPARWLIKSVILFAFGLMILAAVARLFRVLSFLSGWPRPRPDKSAD</sequence>
<comment type="subcellular location">
    <subcellularLocation>
        <location evidence="1 9">Cell inner membrane</location>
        <topology evidence="1 9">Multi-pass membrane protein</topology>
    </subcellularLocation>
</comment>
<evidence type="ECO:0000256" key="6">
    <source>
        <dbReference type="ARBA" id="ARBA00022989"/>
    </source>
</evidence>
<comment type="caution">
    <text evidence="11">The sequence shown here is derived from an EMBL/GenBank/DDBJ whole genome shotgun (WGS) entry which is preliminary data.</text>
</comment>
<dbReference type="InterPro" id="IPR055348">
    <property type="entry name" value="DctQ"/>
</dbReference>
<keyword evidence="6 9" id="KW-1133">Transmembrane helix</keyword>
<evidence type="ECO:0000259" key="10">
    <source>
        <dbReference type="Pfam" id="PF04290"/>
    </source>
</evidence>
<name>A0ABQ1JYD7_9GAMM</name>
<keyword evidence="5 9" id="KW-0812">Transmembrane</keyword>
<keyword evidence="12" id="KW-1185">Reference proteome</keyword>
<evidence type="ECO:0000256" key="9">
    <source>
        <dbReference type="RuleBase" id="RU369079"/>
    </source>
</evidence>
<evidence type="ECO:0000256" key="5">
    <source>
        <dbReference type="ARBA" id="ARBA00022692"/>
    </source>
</evidence>
<comment type="subunit">
    <text evidence="9">The complex comprises the extracytoplasmic solute receptor protein and the two transmembrane proteins.</text>
</comment>
<feature type="transmembrane region" description="Helical" evidence="9">
    <location>
        <begin position="157"/>
        <end position="179"/>
    </location>
</feature>
<evidence type="ECO:0000256" key="4">
    <source>
        <dbReference type="ARBA" id="ARBA00022519"/>
    </source>
</evidence>
<feature type="transmembrane region" description="Helical" evidence="9">
    <location>
        <begin position="44"/>
        <end position="63"/>
    </location>
</feature>
<gene>
    <name evidence="11" type="ORF">GCM10011352_02960</name>
</gene>
<evidence type="ECO:0000256" key="2">
    <source>
        <dbReference type="ARBA" id="ARBA00022448"/>
    </source>
</evidence>
<comment type="similarity">
    <text evidence="8 9">Belongs to the TRAP transporter small permease family.</text>
</comment>
<evidence type="ECO:0000313" key="11">
    <source>
        <dbReference type="EMBL" id="GGB80668.1"/>
    </source>
</evidence>
<dbReference type="PANTHER" id="PTHR35011">
    <property type="entry name" value="2,3-DIKETO-L-GULONATE TRAP TRANSPORTER SMALL PERMEASE PROTEIN YIAM"/>
    <property type="match status" value="1"/>
</dbReference>
<dbReference type="Pfam" id="PF04290">
    <property type="entry name" value="DctQ"/>
    <property type="match status" value="1"/>
</dbReference>
<evidence type="ECO:0000256" key="3">
    <source>
        <dbReference type="ARBA" id="ARBA00022475"/>
    </source>
</evidence>
<evidence type="ECO:0000256" key="1">
    <source>
        <dbReference type="ARBA" id="ARBA00004429"/>
    </source>
</evidence>
<evidence type="ECO:0000256" key="8">
    <source>
        <dbReference type="ARBA" id="ARBA00038436"/>
    </source>
</evidence>
<dbReference type="Proteomes" id="UP000629025">
    <property type="component" value="Unassembled WGS sequence"/>
</dbReference>
<keyword evidence="3" id="KW-1003">Cell membrane</keyword>
<dbReference type="RefSeq" id="WP_188745331.1">
    <property type="nucleotide sequence ID" value="NZ_BMIJ01000001.1"/>
</dbReference>
<dbReference type="PANTHER" id="PTHR35011:SF4">
    <property type="entry name" value="SLL1102 PROTEIN"/>
    <property type="match status" value="1"/>
</dbReference>
<accession>A0ABQ1JYD7</accession>